<evidence type="ECO:0000259" key="1">
    <source>
        <dbReference type="Pfam" id="PF07872"/>
    </source>
</evidence>
<dbReference type="Pfam" id="PF07872">
    <property type="entry name" value="DUF1659"/>
    <property type="match status" value="1"/>
</dbReference>
<name>A0A7S8CAU2_9BACI</name>
<sequence>MAIKRQKGSSLTLYFDAGLDEKGKTIIKTKRISYLDLAVTEEACFTIANALATLTVRPLLETRKTEEYIILEEI</sequence>
<dbReference type="AlphaFoldDB" id="A0A7S8CAU2"/>
<proteinExistence type="predicted"/>
<dbReference type="KEGG" id="mcui:G8O30_05470"/>
<organism evidence="2 3">
    <name type="scientific">Mangrovibacillus cuniculi</name>
    <dbReference type="NCBI Taxonomy" id="2593652"/>
    <lineage>
        <taxon>Bacteria</taxon>
        <taxon>Bacillati</taxon>
        <taxon>Bacillota</taxon>
        <taxon>Bacilli</taxon>
        <taxon>Bacillales</taxon>
        <taxon>Bacillaceae</taxon>
        <taxon>Mangrovibacillus</taxon>
    </lineage>
</organism>
<protein>
    <submittedName>
        <fullName evidence="2">DUF1659 domain-containing protein</fullName>
    </submittedName>
</protein>
<dbReference type="EMBL" id="CP049742">
    <property type="protein sequence ID" value="QPC46451.1"/>
    <property type="molecule type" value="Genomic_DNA"/>
</dbReference>
<accession>A0A7S8CAU2</accession>
<gene>
    <name evidence="2" type="ORF">G8O30_05470</name>
</gene>
<evidence type="ECO:0000313" key="2">
    <source>
        <dbReference type="EMBL" id="QPC46451.1"/>
    </source>
</evidence>
<keyword evidence="3" id="KW-1185">Reference proteome</keyword>
<evidence type="ECO:0000313" key="3">
    <source>
        <dbReference type="Proteomes" id="UP000593626"/>
    </source>
</evidence>
<dbReference type="InterPro" id="IPR012454">
    <property type="entry name" value="DUF1659"/>
</dbReference>
<dbReference type="RefSeq" id="WP_239673973.1">
    <property type="nucleotide sequence ID" value="NZ_CP049742.1"/>
</dbReference>
<feature type="domain" description="DUF1659" evidence="1">
    <location>
        <begin position="4"/>
        <end position="71"/>
    </location>
</feature>
<reference evidence="2 3" key="1">
    <citation type="submission" date="2019-07" db="EMBL/GenBank/DDBJ databases">
        <title>Genome sequence of 2 isolates from Red Sea Mangroves.</title>
        <authorList>
            <person name="Sefrji F."/>
            <person name="Michoud G."/>
            <person name="Merlino G."/>
            <person name="Daffonchio D."/>
        </authorList>
    </citation>
    <scope>NUCLEOTIDE SEQUENCE [LARGE SCALE GENOMIC DNA]</scope>
    <source>
        <strain evidence="2 3">R1DC41</strain>
    </source>
</reference>
<dbReference type="Proteomes" id="UP000593626">
    <property type="component" value="Chromosome"/>
</dbReference>